<protein>
    <submittedName>
        <fullName evidence="2">Uncharacterized protein</fullName>
    </submittedName>
</protein>
<proteinExistence type="predicted"/>
<feature type="region of interest" description="Disordered" evidence="1">
    <location>
        <begin position="123"/>
        <end position="200"/>
    </location>
</feature>
<sequence length="314" mass="34760">MFSEQYGPFVLALFGPFGPRLVISFPLLLPWTTVSVGPLAGIIITSNANLAFLHLPPPQNLPHKPLQHKHRKPMSKKITQDYLESLTRQEVQALAKEHGIRANLGTKVIINNLLAILPATAKSEPKEPLAKANANKRKRDGAAEEPSQAKKTPANASNEKAPALPSKHRRASPEPSKPSKAVTPSAPPADQANEEDEEYTTIAGQLEHHADTNGLRHEQLEDIYHVLAGMQKNLCERQPELVHHVNVRHAVEQILIVPMRTHRTLVDGSGFLPHAAALAWKKWHEENIIYPELFHPSNKIPGEELDVEEEAKSA</sequence>
<evidence type="ECO:0000256" key="1">
    <source>
        <dbReference type="SAM" id="MobiDB-lite"/>
    </source>
</evidence>
<dbReference type="AlphaFoldDB" id="A0A2H3C4N7"/>
<organism evidence="2 3">
    <name type="scientific">Armillaria solidipes</name>
    <dbReference type="NCBI Taxonomy" id="1076256"/>
    <lineage>
        <taxon>Eukaryota</taxon>
        <taxon>Fungi</taxon>
        <taxon>Dikarya</taxon>
        <taxon>Basidiomycota</taxon>
        <taxon>Agaricomycotina</taxon>
        <taxon>Agaricomycetes</taxon>
        <taxon>Agaricomycetidae</taxon>
        <taxon>Agaricales</taxon>
        <taxon>Marasmiineae</taxon>
        <taxon>Physalacriaceae</taxon>
        <taxon>Armillaria</taxon>
    </lineage>
</organism>
<evidence type="ECO:0000313" key="2">
    <source>
        <dbReference type="EMBL" id="PBK74202.1"/>
    </source>
</evidence>
<reference evidence="3" key="1">
    <citation type="journal article" date="2017" name="Nat. Ecol. Evol.">
        <title>Genome expansion and lineage-specific genetic innovations in the forest pathogenic fungi Armillaria.</title>
        <authorList>
            <person name="Sipos G."/>
            <person name="Prasanna A.N."/>
            <person name="Walter M.C."/>
            <person name="O'Connor E."/>
            <person name="Balint B."/>
            <person name="Krizsan K."/>
            <person name="Kiss B."/>
            <person name="Hess J."/>
            <person name="Varga T."/>
            <person name="Slot J."/>
            <person name="Riley R."/>
            <person name="Boka B."/>
            <person name="Rigling D."/>
            <person name="Barry K."/>
            <person name="Lee J."/>
            <person name="Mihaltcheva S."/>
            <person name="LaButti K."/>
            <person name="Lipzen A."/>
            <person name="Waldron R."/>
            <person name="Moloney N.M."/>
            <person name="Sperisen C."/>
            <person name="Kredics L."/>
            <person name="Vagvoelgyi C."/>
            <person name="Patrignani A."/>
            <person name="Fitzpatrick D."/>
            <person name="Nagy I."/>
            <person name="Doyle S."/>
            <person name="Anderson J.B."/>
            <person name="Grigoriev I.V."/>
            <person name="Gueldener U."/>
            <person name="Muensterkoetter M."/>
            <person name="Nagy L.G."/>
        </authorList>
    </citation>
    <scope>NUCLEOTIDE SEQUENCE [LARGE SCALE GENOMIC DNA]</scope>
    <source>
        <strain evidence="3">28-4</strain>
    </source>
</reference>
<keyword evidence="3" id="KW-1185">Reference proteome</keyword>
<name>A0A2H3C4N7_9AGAR</name>
<gene>
    <name evidence="2" type="ORF">ARMSODRAFT_576779</name>
</gene>
<evidence type="ECO:0000313" key="3">
    <source>
        <dbReference type="Proteomes" id="UP000218334"/>
    </source>
</evidence>
<dbReference type="EMBL" id="KZ293419">
    <property type="protein sequence ID" value="PBK74202.1"/>
    <property type="molecule type" value="Genomic_DNA"/>
</dbReference>
<dbReference type="Proteomes" id="UP000218334">
    <property type="component" value="Unassembled WGS sequence"/>
</dbReference>
<accession>A0A2H3C4N7</accession>